<dbReference type="InterPro" id="IPR017871">
    <property type="entry name" value="ABC_transporter-like_CS"/>
</dbReference>
<evidence type="ECO:0000256" key="8">
    <source>
        <dbReference type="ARBA" id="ARBA00022840"/>
    </source>
</evidence>
<feature type="binding site" evidence="12">
    <location>
        <begin position="365"/>
        <end position="372"/>
    </location>
    <ligand>
        <name>ATP</name>
        <dbReference type="ChEBI" id="CHEBI:30616"/>
        <label>2</label>
    </ligand>
</feature>
<dbReference type="FunFam" id="3.40.50.300:FF:000183">
    <property type="entry name" value="ABC transporter ATP-binding protein yjjK"/>
    <property type="match status" value="1"/>
</dbReference>
<comment type="domain">
    <text evidence="12">The arm domain is inserted in the first ABC transporter domain. Probably contacts ribosomal protein L1.</text>
</comment>
<dbReference type="GO" id="GO:0045900">
    <property type="term" value="P:negative regulation of translational elongation"/>
    <property type="evidence" value="ECO:0007669"/>
    <property type="project" value="UniProtKB-UniRule"/>
</dbReference>
<keyword evidence="2 12" id="KW-0963">Cytoplasm</keyword>
<evidence type="ECO:0000256" key="3">
    <source>
        <dbReference type="ARBA" id="ARBA00022555"/>
    </source>
</evidence>
<dbReference type="InterPro" id="IPR003593">
    <property type="entry name" value="AAA+_ATPase"/>
</dbReference>
<feature type="domain" description="ABC transporter" evidence="13">
    <location>
        <begin position="333"/>
        <end position="559"/>
    </location>
</feature>
<evidence type="ECO:0000256" key="6">
    <source>
        <dbReference type="ARBA" id="ARBA00022741"/>
    </source>
</evidence>
<proteinExistence type="inferred from homology"/>
<dbReference type="CDD" id="cd03221">
    <property type="entry name" value="ABCF_EF-3"/>
    <property type="match status" value="2"/>
</dbReference>
<dbReference type="FunFam" id="3.40.50.300:FF:000011">
    <property type="entry name" value="Putative ABC transporter ATP-binding component"/>
    <property type="match status" value="1"/>
</dbReference>
<evidence type="ECO:0000256" key="12">
    <source>
        <dbReference type="HAMAP-Rule" id="MF_00847"/>
    </source>
</evidence>
<dbReference type="EC" id="3.6.1.-" evidence="12"/>
<dbReference type="NCBIfam" id="NF008775">
    <property type="entry name" value="PRK11819.1"/>
    <property type="match status" value="1"/>
</dbReference>
<evidence type="ECO:0000259" key="13">
    <source>
        <dbReference type="PROSITE" id="PS50893"/>
    </source>
</evidence>
<dbReference type="SUPFAM" id="SSF52540">
    <property type="entry name" value="P-loop containing nucleoside triphosphate hydrolases"/>
    <property type="match status" value="2"/>
</dbReference>
<keyword evidence="7 12" id="KW-0378">Hydrolase</keyword>
<dbReference type="InterPro" id="IPR022374">
    <property type="entry name" value="EttA"/>
</dbReference>
<evidence type="ECO:0000256" key="11">
    <source>
        <dbReference type="ARBA" id="ARBA00022917"/>
    </source>
</evidence>
<dbReference type="Pfam" id="PF00005">
    <property type="entry name" value="ABC_tran"/>
    <property type="match status" value="2"/>
</dbReference>
<sequence length="563" mass="63408">MSDDKKVIFSMNKVSKTYQSTGKQVLKDIYLSFFYGAKIGILGLNGSGKSTLLKIIAGVEKNFQGDVTFSPGYKVGYLEQEPQLDPEKTVLEVVKEGVAETVAILDEYNKINDMFGLEEVYSDADKMEKLMNQQAELQDKIDAANAWELDTKLEIAMDALRTPDSDKKIGVLSGGEKRRVALCRLLLQEPEILLLDEPTNHLDAESVHWLEHHLAQYKGTVIAVTHDRYFLDNVAGWILELDRGEGIPWKGNYSSWLDQKSQRMAQESKTASKRQKTLERELEWVRQGAKGRQTKQKARLKNYDKLMSQDQKQVDAKLEIYIPNGPRLGTNVIEATGVSKAYGDKLLYENLEFNLPQAGIVGIIGPNGAGKTTIFKMIMGEEAADKGSFKVGETAKIAYVDQAHSDINPDKTIWENFSDGQDLVMMGGRQVNSRAYLSRFNFSGSEQNKKVSTLSGGERNRLHLAMTLKEEGNVLLLDEPTNDLDVNTLRALEEGLENFAGCAVVISHDRWFLDRICTHILAFEGDSQVYFFEGSFSDYEENKKKRLGGDLMPKRIKYKKLIR</sequence>
<name>A0A2U2JDE0_9FLAO</name>
<keyword evidence="9 12" id="KW-0810">Translation regulation</keyword>
<accession>A0A2U2JDE0</accession>
<keyword evidence="4 12" id="KW-0699">rRNA-binding</keyword>
<comment type="caution">
    <text evidence="12">Lacks conserved residue(s) required for the propagation of feature annotation.</text>
</comment>
<keyword evidence="6 12" id="KW-0547">Nucleotide-binding</keyword>
<comment type="catalytic activity">
    <reaction evidence="12">
        <text>ATP + H2O = ADP + phosphate + H(+)</text>
        <dbReference type="Rhea" id="RHEA:13065"/>
        <dbReference type="ChEBI" id="CHEBI:15377"/>
        <dbReference type="ChEBI" id="CHEBI:15378"/>
        <dbReference type="ChEBI" id="CHEBI:30616"/>
        <dbReference type="ChEBI" id="CHEBI:43474"/>
        <dbReference type="ChEBI" id="CHEBI:456216"/>
    </reaction>
</comment>
<evidence type="ECO:0000256" key="10">
    <source>
        <dbReference type="ARBA" id="ARBA00022884"/>
    </source>
</evidence>
<evidence type="ECO:0000256" key="5">
    <source>
        <dbReference type="ARBA" id="ARBA00022737"/>
    </source>
</evidence>
<dbReference type="GO" id="GO:0019843">
    <property type="term" value="F:rRNA binding"/>
    <property type="evidence" value="ECO:0007669"/>
    <property type="project" value="UniProtKB-UniRule"/>
</dbReference>
<keyword evidence="3 12" id="KW-0820">tRNA-binding</keyword>
<keyword evidence="11 12" id="KW-0648">Protein biosynthesis</keyword>
<comment type="domain">
    <text evidence="12">The P-site tRNA interaction motif (PtIM domain) probably interacts with the P-site tRNA(fMet) as well as the 23S rRNA.</text>
</comment>
<dbReference type="InterPro" id="IPR032781">
    <property type="entry name" value="ABC_tran_Xtn"/>
</dbReference>
<keyword evidence="10 12" id="KW-0694">RNA-binding</keyword>
<dbReference type="PROSITE" id="PS50893">
    <property type="entry name" value="ABC_TRANSPORTER_2"/>
    <property type="match status" value="2"/>
</dbReference>
<dbReference type="GO" id="GO:0005737">
    <property type="term" value="C:cytoplasm"/>
    <property type="evidence" value="ECO:0007669"/>
    <property type="project" value="UniProtKB-SubCell"/>
</dbReference>
<dbReference type="SMART" id="SM00382">
    <property type="entry name" value="AAA"/>
    <property type="match status" value="2"/>
</dbReference>
<feature type="region of interest" description="PtIM" evidence="12">
    <location>
        <begin position="251"/>
        <end position="331"/>
    </location>
</feature>
<dbReference type="AlphaFoldDB" id="A0A2U2JDE0"/>
<keyword evidence="15" id="KW-1185">Reference proteome</keyword>
<comment type="subcellular location">
    <subcellularLocation>
        <location evidence="12">Cytoplasm</location>
    </subcellularLocation>
    <text evidence="12">Associates with ribosomes and polysomes.</text>
</comment>
<evidence type="ECO:0000256" key="2">
    <source>
        <dbReference type="ARBA" id="ARBA00022490"/>
    </source>
</evidence>
<feature type="domain" description="ABC transporter" evidence="13">
    <location>
        <begin position="9"/>
        <end position="268"/>
    </location>
</feature>
<organism evidence="14 15">
    <name type="scientific">Polaribacter aquimarinus</name>
    <dbReference type="NCBI Taxonomy" id="2100726"/>
    <lineage>
        <taxon>Bacteria</taxon>
        <taxon>Pseudomonadati</taxon>
        <taxon>Bacteroidota</taxon>
        <taxon>Flavobacteriia</taxon>
        <taxon>Flavobacteriales</taxon>
        <taxon>Flavobacteriaceae</taxon>
    </lineage>
</organism>
<keyword evidence="5 12" id="KW-0677">Repeat</keyword>
<dbReference type="InterPro" id="IPR027417">
    <property type="entry name" value="P-loop_NTPase"/>
</dbReference>
<comment type="subunit">
    <text evidence="12">Monomer. Probably contacts ribosomal proteins L1, L5, L33 and S7, the 16S and 23S rRNA and the P-site containing tRNA(fMet).</text>
</comment>
<dbReference type="EMBL" id="QFFG01000001">
    <property type="protein sequence ID" value="PWG06291.1"/>
    <property type="molecule type" value="Genomic_DNA"/>
</dbReference>
<dbReference type="GO" id="GO:0043022">
    <property type="term" value="F:ribosome binding"/>
    <property type="evidence" value="ECO:0007669"/>
    <property type="project" value="UniProtKB-UniRule"/>
</dbReference>
<keyword evidence="8 12" id="KW-0067">ATP-binding</keyword>
<dbReference type="PANTHER" id="PTHR43858:SF1">
    <property type="entry name" value="ABC TRANSPORTER-RELATED PROTEIN"/>
    <property type="match status" value="1"/>
</dbReference>
<gene>
    <name evidence="12" type="primary">ettA</name>
    <name evidence="14" type="ORF">DIS07_00215</name>
</gene>
<dbReference type="InterPro" id="IPR003439">
    <property type="entry name" value="ABC_transporter-like_ATP-bd"/>
</dbReference>
<evidence type="ECO:0000256" key="4">
    <source>
        <dbReference type="ARBA" id="ARBA00022730"/>
    </source>
</evidence>
<dbReference type="Gene3D" id="3.40.50.300">
    <property type="entry name" value="P-loop containing nucleotide triphosphate hydrolases"/>
    <property type="match status" value="2"/>
</dbReference>
<dbReference type="Proteomes" id="UP000245670">
    <property type="component" value="Unassembled WGS sequence"/>
</dbReference>
<dbReference type="GO" id="GO:0005524">
    <property type="term" value="F:ATP binding"/>
    <property type="evidence" value="ECO:0007669"/>
    <property type="project" value="UniProtKB-UniRule"/>
</dbReference>
<comment type="function">
    <text evidence="12">A translation factor that gates the progression of the 70S ribosomal initiation complex (IC, containing tRNA(fMet) in the P-site) into the translation elongation cycle by using a mechanism sensitive to the ATP/ADP ratio. Binds to the 70S ribosome E-site where it modulates the state of the translating ribosome during subunit translocation. ATP hydrolysis probably frees it from the ribosome, which can enter the elongation phase.</text>
</comment>
<evidence type="ECO:0000256" key="1">
    <source>
        <dbReference type="ARBA" id="ARBA00005868"/>
    </source>
</evidence>
<dbReference type="OrthoDB" id="1521973at2"/>
<evidence type="ECO:0000256" key="7">
    <source>
        <dbReference type="ARBA" id="ARBA00022801"/>
    </source>
</evidence>
<dbReference type="HAMAP" id="MF_00847">
    <property type="entry name" value="EttA"/>
    <property type="match status" value="1"/>
</dbReference>
<dbReference type="NCBIfam" id="TIGR03719">
    <property type="entry name" value="ABC_ABC_ChvD"/>
    <property type="match status" value="1"/>
</dbReference>
<protein>
    <recommendedName>
        <fullName evidence="12">Energy-dependent translational throttle protein EttA</fullName>
        <ecNumber evidence="12">3.6.1.-</ecNumber>
    </recommendedName>
    <alternativeName>
        <fullName evidence="12">Translational regulatory factor EttA</fullName>
    </alternativeName>
</protein>
<comment type="similarity">
    <text evidence="1 12">Belongs to the ABC transporter superfamily. ABCF family. Translational throttle EttA subfamily.</text>
</comment>
<evidence type="ECO:0000256" key="9">
    <source>
        <dbReference type="ARBA" id="ARBA00022845"/>
    </source>
</evidence>
<evidence type="ECO:0000313" key="14">
    <source>
        <dbReference type="EMBL" id="PWG06291.1"/>
    </source>
</evidence>
<dbReference type="GO" id="GO:0016887">
    <property type="term" value="F:ATP hydrolysis activity"/>
    <property type="evidence" value="ECO:0007669"/>
    <property type="project" value="UniProtKB-UniRule"/>
</dbReference>
<dbReference type="GO" id="GO:0006412">
    <property type="term" value="P:translation"/>
    <property type="evidence" value="ECO:0007669"/>
    <property type="project" value="UniProtKB-KW"/>
</dbReference>
<comment type="caution">
    <text evidence="14">The sequence shown here is derived from an EMBL/GenBank/DDBJ whole genome shotgun (WGS) entry which is preliminary data.</text>
</comment>
<dbReference type="RefSeq" id="WP_109403207.1">
    <property type="nucleotide sequence ID" value="NZ_QFFG01000001.1"/>
</dbReference>
<evidence type="ECO:0000313" key="15">
    <source>
        <dbReference type="Proteomes" id="UP000245670"/>
    </source>
</evidence>
<dbReference type="PROSITE" id="PS00211">
    <property type="entry name" value="ABC_TRANSPORTER_1"/>
    <property type="match status" value="1"/>
</dbReference>
<dbReference type="PANTHER" id="PTHR43858">
    <property type="entry name" value="ENERGY-DEPENDENT TRANSLATIONAL THROTTLE PROTEIN ETTA"/>
    <property type="match status" value="1"/>
</dbReference>
<dbReference type="GO" id="GO:0000049">
    <property type="term" value="F:tRNA binding"/>
    <property type="evidence" value="ECO:0007669"/>
    <property type="project" value="UniProtKB-UniRule"/>
</dbReference>
<dbReference type="Pfam" id="PF12848">
    <property type="entry name" value="ABC_tran_Xtn"/>
    <property type="match status" value="1"/>
</dbReference>
<reference evidence="14 15" key="1">
    <citation type="submission" date="2018-05" db="EMBL/GenBank/DDBJ databases">
        <title>Polaribacter aquimarinus sp. nov., isolated from sediment in a sediment of sea.</title>
        <authorList>
            <person name="Lu D."/>
        </authorList>
    </citation>
    <scope>NUCLEOTIDE SEQUENCE [LARGE SCALE GENOMIC DNA]</scope>
    <source>
        <strain evidence="14 15">ZY113</strain>
    </source>
</reference>